<dbReference type="RefSeq" id="WP_218630720.1">
    <property type="nucleotide sequence ID" value="NZ_JAJUOS010000011.1"/>
</dbReference>
<feature type="coiled-coil region" evidence="1">
    <location>
        <begin position="27"/>
        <end position="54"/>
    </location>
</feature>
<name>A0ABS8YXT7_9RHOB</name>
<protein>
    <submittedName>
        <fullName evidence="2">Cell division protein FtsL</fullName>
    </submittedName>
</protein>
<keyword evidence="2" id="KW-0132">Cell division</keyword>
<sequence>MRNFIYLATALSVMGLAFWAYRVNYETQDLQGELRALNREIASLHEGLSVLRAEWAYLNRPDRLRELVDLNFERLQLLPLSPEQFGSVAQVAYPLPPEEPVSEPIDVIASTQALEAAE</sequence>
<evidence type="ECO:0000313" key="3">
    <source>
        <dbReference type="Proteomes" id="UP001521181"/>
    </source>
</evidence>
<dbReference type="GO" id="GO:0051301">
    <property type="term" value="P:cell division"/>
    <property type="evidence" value="ECO:0007669"/>
    <property type="project" value="UniProtKB-KW"/>
</dbReference>
<accession>A0ABS8YXT7</accession>
<evidence type="ECO:0000313" key="2">
    <source>
        <dbReference type="EMBL" id="MCE5974617.1"/>
    </source>
</evidence>
<keyword evidence="3" id="KW-1185">Reference proteome</keyword>
<gene>
    <name evidence="2" type="ORF">LZA78_14100</name>
</gene>
<dbReference type="EMBL" id="JAJUOS010000011">
    <property type="protein sequence ID" value="MCE5974617.1"/>
    <property type="molecule type" value="Genomic_DNA"/>
</dbReference>
<comment type="caution">
    <text evidence="2">The sequence shown here is derived from an EMBL/GenBank/DDBJ whole genome shotgun (WGS) entry which is preliminary data.</text>
</comment>
<keyword evidence="2" id="KW-0131">Cell cycle</keyword>
<proteinExistence type="predicted"/>
<organism evidence="2 3">
    <name type="scientific">Rhodobacter flavimaris</name>
    <dbReference type="NCBI Taxonomy" id="2907145"/>
    <lineage>
        <taxon>Bacteria</taxon>
        <taxon>Pseudomonadati</taxon>
        <taxon>Pseudomonadota</taxon>
        <taxon>Alphaproteobacteria</taxon>
        <taxon>Rhodobacterales</taxon>
        <taxon>Rhodobacter group</taxon>
        <taxon>Rhodobacter</taxon>
    </lineage>
</organism>
<reference evidence="2 3" key="1">
    <citation type="submission" date="2021-12" db="EMBL/GenBank/DDBJ databases">
        <title>Sinirhodobacter sp. WL0062 is a bacterium isolated from seawater.</title>
        <authorList>
            <person name="Wang L."/>
            <person name="He W."/>
            <person name="Zhang D.-F."/>
        </authorList>
    </citation>
    <scope>NUCLEOTIDE SEQUENCE [LARGE SCALE GENOMIC DNA]</scope>
    <source>
        <strain evidence="2 3">WL0062</strain>
    </source>
</reference>
<dbReference type="Proteomes" id="UP001521181">
    <property type="component" value="Unassembled WGS sequence"/>
</dbReference>
<keyword evidence="1" id="KW-0175">Coiled coil</keyword>
<evidence type="ECO:0000256" key="1">
    <source>
        <dbReference type="SAM" id="Coils"/>
    </source>
</evidence>